<accession>A0A7W8Z265</accession>
<reference evidence="8 9" key="1">
    <citation type="submission" date="2020-08" db="EMBL/GenBank/DDBJ databases">
        <title>Sequencing the genomes of 1000 actinobacteria strains.</title>
        <authorList>
            <person name="Klenk H.-P."/>
        </authorList>
    </citation>
    <scope>NUCLEOTIDE SEQUENCE [LARGE SCALE GENOMIC DNA]</scope>
    <source>
        <strain evidence="8 9">DSM 45790</strain>
    </source>
</reference>
<dbReference type="Gene3D" id="3.50.50.60">
    <property type="entry name" value="FAD/NAD(P)-binding domain"/>
    <property type="match status" value="1"/>
</dbReference>
<evidence type="ECO:0000256" key="3">
    <source>
        <dbReference type="ARBA" id="ARBA00022827"/>
    </source>
</evidence>
<evidence type="ECO:0000313" key="8">
    <source>
        <dbReference type="EMBL" id="MBB5626059.1"/>
    </source>
</evidence>
<evidence type="ECO:0000313" key="9">
    <source>
        <dbReference type="Proteomes" id="UP000588112"/>
    </source>
</evidence>
<dbReference type="SUPFAM" id="SSF54373">
    <property type="entry name" value="FAD-linked reductases, C-terminal domain"/>
    <property type="match status" value="1"/>
</dbReference>
<dbReference type="GO" id="GO:0071949">
    <property type="term" value="F:FAD binding"/>
    <property type="evidence" value="ECO:0007669"/>
    <property type="project" value="InterPro"/>
</dbReference>
<evidence type="ECO:0000256" key="1">
    <source>
        <dbReference type="ARBA" id="ARBA00001974"/>
    </source>
</evidence>
<name>A0A7W8Z265_9ACTN</name>
<evidence type="ECO:0000256" key="4">
    <source>
        <dbReference type="ARBA" id="ARBA00023002"/>
    </source>
</evidence>
<evidence type="ECO:0000256" key="2">
    <source>
        <dbReference type="ARBA" id="ARBA00022630"/>
    </source>
</evidence>
<comment type="cofactor">
    <cofactor evidence="1">
        <name>FAD</name>
        <dbReference type="ChEBI" id="CHEBI:57692"/>
    </cofactor>
</comment>
<evidence type="ECO:0000256" key="6">
    <source>
        <dbReference type="SAM" id="MobiDB-lite"/>
    </source>
</evidence>
<dbReference type="PANTHER" id="PTHR13789:SF318">
    <property type="entry name" value="GERANYLGERANYL DIPHOSPHATE REDUCTASE"/>
    <property type="match status" value="1"/>
</dbReference>
<dbReference type="InterPro" id="IPR002938">
    <property type="entry name" value="FAD-bd"/>
</dbReference>
<feature type="region of interest" description="Disordered" evidence="6">
    <location>
        <begin position="347"/>
        <end position="378"/>
    </location>
</feature>
<dbReference type="EC" id="1.14.13.1" evidence="8"/>
<dbReference type="Proteomes" id="UP000588112">
    <property type="component" value="Unassembled WGS sequence"/>
</dbReference>
<organism evidence="8 9">
    <name type="scientific">Sphaerisporangium krabiense</name>
    <dbReference type="NCBI Taxonomy" id="763782"/>
    <lineage>
        <taxon>Bacteria</taxon>
        <taxon>Bacillati</taxon>
        <taxon>Actinomycetota</taxon>
        <taxon>Actinomycetes</taxon>
        <taxon>Streptosporangiales</taxon>
        <taxon>Streptosporangiaceae</taxon>
        <taxon>Sphaerisporangium</taxon>
    </lineage>
</organism>
<dbReference type="Pfam" id="PF01494">
    <property type="entry name" value="FAD_binding_3"/>
    <property type="match status" value="1"/>
</dbReference>
<dbReference type="PANTHER" id="PTHR13789">
    <property type="entry name" value="MONOOXYGENASE"/>
    <property type="match status" value="1"/>
</dbReference>
<dbReference type="GO" id="GO:0018658">
    <property type="term" value="F:salicylate 1-monooxygenase activity"/>
    <property type="evidence" value="ECO:0007669"/>
    <property type="project" value="UniProtKB-EC"/>
</dbReference>
<dbReference type="AlphaFoldDB" id="A0A7W8Z265"/>
<dbReference type="InterPro" id="IPR036188">
    <property type="entry name" value="FAD/NAD-bd_sf"/>
</dbReference>
<dbReference type="EMBL" id="JACHBR010000001">
    <property type="protein sequence ID" value="MBB5626059.1"/>
    <property type="molecule type" value="Genomic_DNA"/>
</dbReference>
<dbReference type="RefSeq" id="WP_184609737.1">
    <property type="nucleotide sequence ID" value="NZ_BOOS01000037.1"/>
</dbReference>
<evidence type="ECO:0000256" key="5">
    <source>
        <dbReference type="ARBA" id="ARBA00023033"/>
    </source>
</evidence>
<comment type="caution">
    <text evidence="8">The sequence shown here is derived from an EMBL/GenBank/DDBJ whole genome shotgun (WGS) entry which is preliminary data.</text>
</comment>
<keyword evidence="2" id="KW-0285">Flavoprotein</keyword>
<keyword evidence="3" id="KW-0274">FAD</keyword>
<proteinExistence type="predicted"/>
<sequence length="410" mass="44606">MRINAKPPPGPRVAVVGGGIAGLAAAAFLDRAGIQVTVYEQARRLAEVGAGLVVSPNAVRLLRRLGQFERLRERAVALRIGWEFRRWADGRVLFSQRLGDECERRYGEQCYVTHRADLLDVVRAAGPESALRLDSRVVGLEHRPGGVEITFADGSQAEADVVIGADGVHTTVGRFVGQAGPPRFSGMCAYRCLVPAHRAPAFALRPVQTLWLGPGHHLVHYPISGGTLVNIVAFGPARDWTTESWSAEGRVEDLRAEFAGWSAELTALLAAADRTGQWALLDRDPLPRWTNGPVALIGDAAHPMFPFYAQGAAQALEDAAVLAHCLADQRADPRAALERYEKIRRPRATRLQRASRDRAETNHLPDGPAQRARDASFAGEDPLTHNGWIYGHDPAIGLTSNDHVRKGVTE</sequence>
<protein>
    <submittedName>
        <fullName evidence="8">Salicylate hydroxylase</fullName>
        <ecNumber evidence="8">1.14.13.1</ecNumber>
    </submittedName>
</protein>
<dbReference type="PRINTS" id="PR00420">
    <property type="entry name" value="RNGMNOXGNASE"/>
</dbReference>
<keyword evidence="9" id="KW-1185">Reference proteome</keyword>
<feature type="compositionally biased region" description="Basic and acidic residues" evidence="6">
    <location>
        <begin position="354"/>
        <end position="363"/>
    </location>
</feature>
<keyword evidence="5" id="KW-0503">Monooxygenase</keyword>
<dbReference type="SUPFAM" id="SSF51905">
    <property type="entry name" value="FAD/NAD(P)-binding domain"/>
    <property type="match status" value="1"/>
</dbReference>
<dbReference type="InterPro" id="IPR050493">
    <property type="entry name" value="FAD-dep_Monooxygenase_BioMet"/>
</dbReference>
<feature type="domain" description="FAD-binding" evidence="7">
    <location>
        <begin position="13"/>
        <end position="353"/>
    </location>
</feature>
<gene>
    <name evidence="8" type="ORF">BJ981_001758</name>
</gene>
<keyword evidence="4 8" id="KW-0560">Oxidoreductase</keyword>
<evidence type="ECO:0000259" key="7">
    <source>
        <dbReference type="Pfam" id="PF01494"/>
    </source>
</evidence>